<gene>
    <name evidence="2" type="primary">LOC108821866</name>
</gene>
<reference evidence="1" key="1">
    <citation type="journal article" date="2019" name="Database">
        <title>The radish genome database (RadishGD): an integrated information resource for radish genomics.</title>
        <authorList>
            <person name="Yu H.J."/>
            <person name="Baek S."/>
            <person name="Lee Y.J."/>
            <person name="Cho A."/>
            <person name="Mun J.H."/>
        </authorList>
    </citation>
    <scope>NUCLEOTIDE SEQUENCE [LARGE SCALE GENOMIC DNA]</scope>
    <source>
        <strain evidence="1">cv. WK10039</strain>
    </source>
</reference>
<sequence length="234" mass="25870">MTCTIKAMMKVKLHRDHGRSKRSGVSVSGNDSRTKLVRFIDAELSLSLNLRHLNLSLSRSPVNSELSLSLDLRRTPSSLSRSIYCRALSLDLPISQLISSQALSSPYPSRARPNPSLPFLVELDRNGAQGIISQFLKHLGTPKLSGSLRLLHSFLEANPSLLCFSLSRFSLLCRSSSSLSLLTKTQGFFSSNATLALSPDLRRTPSLLCFGKITERSDFVESSLFDDHIEVLSY</sequence>
<dbReference type="Proteomes" id="UP000504610">
    <property type="component" value="Chromosome 7"/>
</dbReference>
<organism evidence="1 2">
    <name type="scientific">Raphanus sativus</name>
    <name type="common">Radish</name>
    <name type="synonym">Raphanus raphanistrum var. sativus</name>
    <dbReference type="NCBI Taxonomy" id="3726"/>
    <lineage>
        <taxon>Eukaryota</taxon>
        <taxon>Viridiplantae</taxon>
        <taxon>Streptophyta</taxon>
        <taxon>Embryophyta</taxon>
        <taxon>Tracheophyta</taxon>
        <taxon>Spermatophyta</taxon>
        <taxon>Magnoliopsida</taxon>
        <taxon>eudicotyledons</taxon>
        <taxon>Gunneridae</taxon>
        <taxon>Pentapetalae</taxon>
        <taxon>rosids</taxon>
        <taxon>malvids</taxon>
        <taxon>Brassicales</taxon>
        <taxon>Brassicaceae</taxon>
        <taxon>Brassiceae</taxon>
        <taxon>Raphanus</taxon>
    </lineage>
</organism>
<dbReference type="RefSeq" id="XP_056846854.1">
    <property type="nucleotide sequence ID" value="XM_056990874.1"/>
</dbReference>
<proteinExistence type="predicted"/>
<reference evidence="2" key="2">
    <citation type="submission" date="2025-08" db="UniProtKB">
        <authorList>
            <consortium name="RefSeq"/>
        </authorList>
    </citation>
    <scope>IDENTIFICATION</scope>
    <source>
        <tissue evidence="2">Leaf</tissue>
    </source>
</reference>
<dbReference type="AlphaFoldDB" id="A0A9W3C5T1"/>
<dbReference type="KEGG" id="rsz:108821866"/>
<keyword evidence="1" id="KW-1185">Reference proteome</keyword>
<protein>
    <submittedName>
        <fullName evidence="2">Uncharacterized protein LOC108821866</fullName>
    </submittedName>
</protein>
<evidence type="ECO:0000313" key="1">
    <source>
        <dbReference type="Proteomes" id="UP000504610"/>
    </source>
</evidence>
<evidence type="ECO:0000313" key="2">
    <source>
        <dbReference type="RefSeq" id="XP_056846854.1"/>
    </source>
</evidence>
<accession>A0A9W3C5T1</accession>
<dbReference type="GeneID" id="108821866"/>
<name>A0A9W3C5T1_RAPSA</name>